<dbReference type="InterPro" id="IPR050194">
    <property type="entry name" value="Glycosyltransferase_grp1"/>
</dbReference>
<reference evidence="3 4" key="1">
    <citation type="submission" date="2023-07" db="EMBL/GenBank/DDBJ databases">
        <title>Sorghum-associated microbial communities from plants grown in Nebraska, USA.</title>
        <authorList>
            <person name="Schachtman D."/>
        </authorList>
    </citation>
    <scope>NUCLEOTIDE SEQUENCE [LARGE SCALE GENOMIC DNA]</scope>
    <source>
        <strain evidence="3 4">3262</strain>
    </source>
</reference>
<keyword evidence="4" id="KW-1185">Reference proteome</keyword>
<evidence type="ECO:0000313" key="3">
    <source>
        <dbReference type="EMBL" id="MDR6940219.1"/>
    </source>
</evidence>
<organism evidence="3 4">
    <name type="scientific">Mucilaginibacter pocheonensis</name>
    <dbReference type="NCBI Taxonomy" id="398050"/>
    <lineage>
        <taxon>Bacteria</taxon>
        <taxon>Pseudomonadati</taxon>
        <taxon>Bacteroidota</taxon>
        <taxon>Sphingobacteriia</taxon>
        <taxon>Sphingobacteriales</taxon>
        <taxon>Sphingobacteriaceae</taxon>
        <taxon>Mucilaginibacter</taxon>
    </lineage>
</organism>
<proteinExistence type="predicted"/>
<dbReference type="Gene3D" id="3.40.50.2000">
    <property type="entry name" value="Glycogen Phosphorylase B"/>
    <property type="match status" value="2"/>
</dbReference>
<feature type="domain" description="Glycosyltransferase subfamily 4-like N-terminal" evidence="2">
    <location>
        <begin position="15"/>
        <end position="171"/>
    </location>
</feature>
<gene>
    <name evidence="3" type="ORF">J2W55_000047</name>
</gene>
<evidence type="ECO:0000259" key="1">
    <source>
        <dbReference type="Pfam" id="PF00534"/>
    </source>
</evidence>
<dbReference type="EMBL" id="JAVDUU010000001">
    <property type="protein sequence ID" value="MDR6940219.1"/>
    <property type="molecule type" value="Genomic_DNA"/>
</dbReference>
<dbReference type="PANTHER" id="PTHR45947">
    <property type="entry name" value="SULFOQUINOVOSYL TRANSFERASE SQD2"/>
    <property type="match status" value="1"/>
</dbReference>
<dbReference type="Pfam" id="PF00534">
    <property type="entry name" value="Glycos_transf_1"/>
    <property type="match status" value="1"/>
</dbReference>
<feature type="domain" description="Glycosyl transferase family 1" evidence="1">
    <location>
        <begin position="181"/>
        <end position="324"/>
    </location>
</feature>
<protein>
    <submittedName>
        <fullName evidence="3">Glycosyltransferase involved in cell wall biosynthesis</fullName>
    </submittedName>
</protein>
<dbReference type="SUPFAM" id="SSF53756">
    <property type="entry name" value="UDP-Glycosyltransferase/glycogen phosphorylase"/>
    <property type="match status" value="1"/>
</dbReference>
<name>A0ABU1T4I4_9SPHI</name>
<dbReference type="InterPro" id="IPR028098">
    <property type="entry name" value="Glyco_trans_4-like_N"/>
</dbReference>
<evidence type="ECO:0000259" key="2">
    <source>
        <dbReference type="Pfam" id="PF13439"/>
    </source>
</evidence>
<dbReference type="CDD" id="cd03811">
    <property type="entry name" value="GT4_GT28_WabH-like"/>
    <property type="match status" value="1"/>
</dbReference>
<dbReference type="InterPro" id="IPR001296">
    <property type="entry name" value="Glyco_trans_1"/>
</dbReference>
<sequence>MKKKIFLIVGSLGAGGSERVYWLLSQYFNKPDYAVAVVFLDANDRCFSMDIEGIRFIDLKTIKASRSFFKLYALLKKEKPYAVFSTNDHINLLTGMVGLFLKVPVLIARVSNNQEQMKEFCDNKSKFYNFFTRLFFAPFNFVVCQTSEMRVAMARLHGIKTKRIKVISNPVLRQPLIKEDAPASAQKKLIVVVRLAKEKGLFRLIDIMQELPANYTLSIVGEGPLLDELKAYVALKQLNNRIAFMGKISGISSYIIQHDLMVLSSFTEGFPNVVLEALSVGVPVVSFRVDGIRQMIRNGFNGFVAEQHDTAQLKELIIKACSQTWPHEQIKADVYERFALDKIGQAYENLLLEY</sequence>
<dbReference type="Pfam" id="PF13439">
    <property type="entry name" value="Glyco_transf_4"/>
    <property type="match status" value="1"/>
</dbReference>
<accession>A0ABU1T4I4</accession>
<dbReference type="Proteomes" id="UP001247620">
    <property type="component" value="Unassembled WGS sequence"/>
</dbReference>
<comment type="caution">
    <text evidence="3">The sequence shown here is derived from an EMBL/GenBank/DDBJ whole genome shotgun (WGS) entry which is preliminary data.</text>
</comment>
<dbReference type="RefSeq" id="WP_310090603.1">
    <property type="nucleotide sequence ID" value="NZ_JAVDUU010000001.1"/>
</dbReference>
<dbReference type="PANTHER" id="PTHR45947:SF3">
    <property type="entry name" value="SULFOQUINOVOSYL TRANSFERASE SQD2"/>
    <property type="match status" value="1"/>
</dbReference>
<evidence type="ECO:0000313" key="4">
    <source>
        <dbReference type="Proteomes" id="UP001247620"/>
    </source>
</evidence>